<dbReference type="GeneTree" id="ENSGT00940000156589"/>
<dbReference type="GO" id="GO:0005096">
    <property type="term" value="F:GTPase activator activity"/>
    <property type="evidence" value="ECO:0007669"/>
    <property type="project" value="TreeGrafter"/>
</dbReference>
<dbReference type="AlphaFoldDB" id="H2Z9Q8"/>
<sequence length="150" mass="17411">MPVQTQASVNLIDLLYKISLLRCFIKWILRLITGACELQRITQKYKSGVCTVRIEESMQRSKFTEIRKMIEVEPEDINEAIQQIISLKNISIDAESKFVSCMKVCLEQIHGYESLFCVVEELRSERFDSLNGEHEAMLLKLWNLLQPDNA</sequence>
<dbReference type="Ensembl" id="ENSCSAVT00000014488.1">
    <property type="protein sequence ID" value="ENSCSAVP00000014323.1"/>
    <property type="gene ID" value="ENSCSAVG00000008385.1"/>
</dbReference>
<evidence type="ECO:0000313" key="2">
    <source>
        <dbReference type="Proteomes" id="UP000007875"/>
    </source>
</evidence>
<organism evidence="1 2">
    <name type="scientific">Ciona savignyi</name>
    <name type="common">Pacific transparent sea squirt</name>
    <dbReference type="NCBI Taxonomy" id="51511"/>
    <lineage>
        <taxon>Eukaryota</taxon>
        <taxon>Metazoa</taxon>
        <taxon>Chordata</taxon>
        <taxon>Tunicata</taxon>
        <taxon>Ascidiacea</taxon>
        <taxon>Phlebobranchia</taxon>
        <taxon>Cionidae</taxon>
        <taxon>Ciona</taxon>
    </lineage>
</organism>
<protein>
    <submittedName>
        <fullName evidence="1">Uncharacterized protein</fullName>
    </submittedName>
</protein>
<dbReference type="PANTHER" id="PTHR12771:SF51">
    <property type="entry name" value="LD01482P"/>
    <property type="match status" value="1"/>
</dbReference>
<accession>H2Z9Q8</accession>
<dbReference type="OMA" id="AYDCENA"/>
<dbReference type="eggNOG" id="KOG2998">
    <property type="taxonomic scope" value="Eukaryota"/>
</dbReference>
<proteinExistence type="predicted"/>
<name>H2Z9Q8_CIOSA</name>
<reference evidence="1" key="2">
    <citation type="submission" date="2025-08" db="UniProtKB">
        <authorList>
            <consortium name="Ensembl"/>
        </authorList>
    </citation>
    <scope>IDENTIFICATION</scope>
</reference>
<reference evidence="2" key="1">
    <citation type="submission" date="2003-08" db="EMBL/GenBank/DDBJ databases">
        <authorList>
            <person name="Birren B."/>
            <person name="Nusbaum C."/>
            <person name="Abebe A."/>
            <person name="Abouelleil A."/>
            <person name="Adekoya E."/>
            <person name="Ait-zahra M."/>
            <person name="Allen N."/>
            <person name="Allen T."/>
            <person name="An P."/>
            <person name="Anderson M."/>
            <person name="Anderson S."/>
            <person name="Arachchi H."/>
            <person name="Armbruster J."/>
            <person name="Bachantsang P."/>
            <person name="Baldwin J."/>
            <person name="Barry A."/>
            <person name="Bayul T."/>
            <person name="Blitshsteyn B."/>
            <person name="Bloom T."/>
            <person name="Blye J."/>
            <person name="Boguslavskiy L."/>
            <person name="Borowsky M."/>
            <person name="Boukhgalter B."/>
            <person name="Brunache A."/>
            <person name="Butler J."/>
            <person name="Calixte N."/>
            <person name="Calvo S."/>
            <person name="Camarata J."/>
            <person name="Campo K."/>
            <person name="Chang J."/>
            <person name="Cheshatsang Y."/>
            <person name="Citroen M."/>
            <person name="Collymore A."/>
            <person name="Considine T."/>
            <person name="Cook A."/>
            <person name="Cooke P."/>
            <person name="Corum B."/>
            <person name="Cuomo C."/>
            <person name="David R."/>
            <person name="Dawoe T."/>
            <person name="Degray S."/>
            <person name="Dodge S."/>
            <person name="Dooley K."/>
            <person name="Dorje P."/>
            <person name="Dorjee K."/>
            <person name="Dorris L."/>
            <person name="Duffey N."/>
            <person name="Dupes A."/>
            <person name="Elkins T."/>
            <person name="Engels R."/>
            <person name="Erickson J."/>
            <person name="Farina A."/>
            <person name="Faro S."/>
            <person name="Ferreira P."/>
            <person name="Fischer H."/>
            <person name="Fitzgerald M."/>
            <person name="Foley K."/>
            <person name="Gage D."/>
            <person name="Galagan J."/>
            <person name="Gearin G."/>
            <person name="Gnerre S."/>
            <person name="Gnirke A."/>
            <person name="Goyette A."/>
            <person name="Graham J."/>
            <person name="Grandbois E."/>
            <person name="Gyaltsen K."/>
            <person name="Hafez N."/>
            <person name="Hagopian D."/>
            <person name="Hagos B."/>
            <person name="Hall J."/>
            <person name="Hatcher B."/>
            <person name="Heller A."/>
            <person name="Higgins H."/>
            <person name="Honan T."/>
            <person name="Horn A."/>
            <person name="Houde N."/>
            <person name="Hughes L."/>
            <person name="Hulme W."/>
            <person name="Husby E."/>
            <person name="Iliev I."/>
            <person name="Jaffe D."/>
            <person name="Jones C."/>
            <person name="Kamal M."/>
            <person name="Kamat A."/>
            <person name="Kamvysselis M."/>
            <person name="Karlsson E."/>
            <person name="Kells C."/>
            <person name="Kieu A."/>
            <person name="Kisner P."/>
            <person name="Kodira C."/>
            <person name="Kulbokas E."/>
            <person name="Labutti K."/>
            <person name="Lama D."/>
            <person name="Landers T."/>
            <person name="Leger J."/>
            <person name="Levine S."/>
            <person name="Lewis D."/>
            <person name="Lewis T."/>
            <person name="Lindblad-toh K."/>
            <person name="Liu X."/>
            <person name="Lokyitsang T."/>
            <person name="Lokyitsang Y."/>
            <person name="Lucien O."/>
            <person name="Lui A."/>
            <person name="Ma L.J."/>
            <person name="Mabbitt R."/>
            <person name="Macdonald J."/>
            <person name="Maclean C."/>
            <person name="Major J."/>
            <person name="Manning J."/>
            <person name="Marabella R."/>
            <person name="Maru K."/>
            <person name="Matthews C."/>
            <person name="Mauceli E."/>
            <person name="Mccarthy M."/>
            <person name="Mcdonough S."/>
            <person name="Mcghee T."/>
            <person name="Meldrim J."/>
            <person name="Meneus L."/>
            <person name="Mesirov J."/>
            <person name="Mihalev A."/>
            <person name="Mihova T."/>
            <person name="Mikkelsen T."/>
            <person name="Mlenga V."/>
            <person name="Moru K."/>
            <person name="Mozes J."/>
            <person name="Mulrain L."/>
            <person name="Munson G."/>
            <person name="Naylor J."/>
            <person name="Newes C."/>
            <person name="Nguyen C."/>
            <person name="Nguyen N."/>
            <person name="Nguyen T."/>
            <person name="Nicol R."/>
            <person name="Nielsen C."/>
            <person name="Nizzari M."/>
            <person name="Norbu C."/>
            <person name="Norbu N."/>
            <person name="O'donnell P."/>
            <person name="Okoawo O."/>
            <person name="O'leary S."/>
            <person name="Omotosho B."/>
            <person name="O'neill K."/>
            <person name="Osman S."/>
            <person name="Parker S."/>
            <person name="Perrin D."/>
            <person name="Phunkhang P."/>
            <person name="Piqani B."/>
            <person name="Purcell S."/>
            <person name="Rachupka T."/>
            <person name="Ramasamy U."/>
            <person name="Rameau R."/>
            <person name="Ray V."/>
            <person name="Raymond C."/>
            <person name="Retta R."/>
            <person name="Richardson S."/>
            <person name="Rise C."/>
            <person name="Rodriguez J."/>
            <person name="Rogers J."/>
            <person name="Rogov P."/>
            <person name="Rutman M."/>
            <person name="Schupbach R."/>
            <person name="Seaman C."/>
            <person name="Settipalli S."/>
            <person name="Sharpe T."/>
            <person name="Sheridan J."/>
            <person name="Sherpa N."/>
            <person name="Shi J."/>
            <person name="Smirnov S."/>
            <person name="Smith C."/>
            <person name="Sougnez C."/>
            <person name="Spencer B."/>
            <person name="Stalker J."/>
            <person name="Stange-thomann N."/>
            <person name="Stavropoulos S."/>
            <person name="Stetson K."/>
            <person name="Stone C."/>
            <person name="Stone S."/>
            <person name="Stubbs M."/>
            <person name="Talamas J."/>
            <person name="Tchuinga P."/>
            <person name="Tenzing P."/>
            <person name="Tesfaye S."/>
            <person name="Theodore J."/>
            <person name="Thoulutsang Y."/>
            <person name="Topham K."/>
            <person name="Towey S."/>
            <person name="Tsamla T."/>
            <person name="Tsomo N."/>
            <person name="Vallee D."/>
            <person name="Vassiliev H."/>
            <person name="Venkataraman V."/>
            <person name="Vinson J."/>
            <person name="Vo A."/>
            <person name="Wade C."/>
            <person name="Wang S."/>
            <person name="Wangchuk T."/>
            <person name="Wangdi T."/>
            <person name="Whittaker C."/>
            <person name="Wilkinson J."/>
            <person name="Wu Y."/>
            <person name="Wyman D."/>
            <person name="Yadav S."/>
            <person name="Yang S."/>
            <person name="Yang X."/>
            <person name="Yeager S."/>
            <person name="Yee E."/>
            <person name="Young G."/>
            <person name="Zainoun J."/>
            <person name="Zembeck L."/>
            <person name="Zimmer A."/>
            <person name="Zody M."/>
            <person name="Lander E."/>
        </authorList>
    </citation>
    <scope>NUCLEOTIDE SEQUENCE [LARGE SCALE GENOMIC DNA]</scope>
</reference>
<dbReference type="HOGENOM" id="CLU_113164_0_0_1"/>
<evidence type="ECO:0000313" key="1">
    <source>
        <dbReference type="Ensembl" id="ENSCSAVP00000014323.1"/>
    </source>
</evidence>
<keyword evidence="2" id="KW-1185">Reference proteome</keyword>
<dbReference type="PANTHER" id="PTHR12771">
    <property type="entry name" value="ENGULFMENT AND CELL MOTILITY"/>
    <property type="match status" value="1"/>
</dbReference>
<dbReference type="InParanoid" id="H2Z9Q8"/>
<reference evidence="1" key="3">
    <citation type="submission" date="2025-09" db="UniProtKB">
        <authorList>
            <consortium name="Ensembl"/>
        </authorList>
    </citation>
    <scope>IDENTIFICATION</scope>
</reference>
<dbReference type="Proteomes" id="UP000007875">
    <property type="component" value="Unassembled WGS sequence"/>
</dbReference>
<dbReference type="InterPro" id="IPR050868">
    <property type="entry name" value="ELMO_domain-containing"/>
</dbReference>